<feature type="region of interest" description="Disordered" evidence="1">
    <location>
        <begin position="1"/>
        <end position="26"/>
    </location>
</feature>
<evidence type="ECO:0000313" key="2">
    <source>
        <dbReference type="EMBL" id="PON97375.1"/>
    </source>
</evidence>
<reference evidence="3" key="1">
    <citation type="submission" date="2016-06" db="EMBL/GenBank/DDBJ databases">
        <title>Parallel loss of symbiosis genes in relatives of nitrogen-fixing non-legume Parasponia.</title>
        <authorList>
            <person name="Van Velzen R."/>
            <person name="Holmer R."/>
            <person name="Bu F."/>
            <person name="Rutten L."/>
            <person name="Van Zeijl A."/>
            <person name="Liu W."/>
            <person name="Santuari L."/>
            <person name="Cao Q."/>
            <person name="Sharma T."/>
            <person name="Shen D."/>
            <person name="Roswanjaya Y."/>
            <person name="Wardhani T."/>
            <person name="Kalhor M.S."/>
            <person name="Jansen J."/>
            <person name="Van den Hoogen J."/>
            <person name="Gungor B."/>
            <person name="Hartog M."/>
            <person name="Hontelez J."/>
            <person name="Verver J."/>
            <person name="Yang W.-C."/>
            <person name="Schijlen E."/>
            <person name="Repin R."/>
            <person name="Schilthuizen M."/>
            <person name="Schranz E."/>
            <person name="Heidstra R."/>
            <person name="Miyata K."/>
            <person name="Fedorova E."/>
            <person name="Kohlen W."/>
            <person name="Bisseling T."/>
            <person name="Smit S."/>
            <person name="Geurts R."/>
        </authorList>
    </citation>
    <scope>NUCLEOTIDE SEQUENCE [LARGE SCALE GENOMIC DNA]</scope>
    <source>
        <strain evidence="3">cv. RG33-2</strain>
    </source>
</reference>
<gene>
    <name evidence="2" type="ORF">TorRG33x02_068420</name>
</gene>
<dbReference type="Proteomes" id="UP000237000">
    <property type="component" value="Unassembled WGS sequence"/>
</dbReference>
<name>A0A2P5FHU1_TREOI</name>
<dbReference type="AlphaFoldDB" id="A0A2P5FHU1"/>
<feature type="compositionally biased region" description="Polar residues" evidence="1">
    <location>
        <begin position="1"/>
        <end position="16"/>
    </location>
</feature>
<comment type="caution">
    <text evidence="2">The sequence shown here is derived from an EMBL/GenBank/DDBJ whole genome shotgun (WGS) entry which is preliminary data.</text>
</comment>
<dbReference type="EMBL" id="JXTC01000032">
    <property type="protein sequence ID" value="PON97375.1"/>
    <property type="molecule type" value="Genomic_DNA"/>
</dbReference>
<evidence type="ECO:0000256" key="1">
    <source>
        <dbReference type="SAM" id="MobiDB-lite"/>
    </source>
</evidence>
<protein>
    <submittedName>
        <fullName evidence="2">Uncharacterized protein</fullName>
    </submittedName>
</protein>
<evidence type="ECO:0000313" key="3">
    <source>
        <dbReference type="Proteomes" id="UP000237000"/>
    </source>
</evidence>
<proteinExistence type="predicted"/>
<sequence length="88" mass="9974">NFPSGSENDTDITSQTTRRDIDQKRRHTLPIYQAGQGLKGRADQVKMGSNIVAKLPRKEDRLGQISHHMLIRNPKQKIKGPRDSRPST</sequence>
<accession>A0A2P5FHU1</accession>
<keyword evidence="3" id="KW-1185">Reference proteome</keyword>
<dbReference type="InParanoid" id="A0A2P5FHU1"/>
<feature type="non-terminal residue" evidence="2">
    <location>
        <position position="1"/>
    </location>
</feature>
<organism evidence="2 3">
    <name type="scientific">Trema orientale</name>
    <name type="common">Charcoal tree</name>
    <name type="synonym">Celtis orientalis</name>
    <dbReference type="NCBI Taxonomy" id="63057"/>
    <lineage>
        <taxon>Eukaryota</taxon>
        <taxon>Viridiplantae</taxon>
        <taxon>Streptophyta</taxon>
        <taxon>Embryophyta</taxon>
        <taxon>Tracheophyta</taxon>
        <taxon>Spermatophyta</taxon>
        <taxon>Magnoliopsida</taxon>
        <taxon>eudicotyledons</taxon>
        <taxon>Gunneridae</taxon>
        <taxon>Pentapetalae</taxon>
        <taxon>rosids</taxon>
        <taxon>fabids</taxon>
        <taxon>Rosales</taxon>
        <taxon>Cannabaceae</taxon>
        <taxon>Trema</taxon>
    </lineage>
</organism>